<dbReference type="InterPro" id="IPR051678">
    <property type="entry name" value="AGP_Transferase"/>
</dbReference>
<dbReference type="InterPro" id="IPR011009">
    <property type="entry name" value="Kinase-like_dom_sf"/>
</dbReference>
<proteinExistence type="predicted"/>
<dbReference type="SUPFAM" id="SSF56112">
    <property type="entry name" value="Protein kinase-like (PK-like)"/>
    <property type="match status" value="1"/>
</dbReference>
<evidence type="ECO:0000313" key="4">
    <source>
        <dbReference type="Proteomes" id="UP000033608"/>
    </source>
</evidence>
<dbReference type="PANTHER" id="PTHR21310">
    <property type="entry name" value="AMINOGLYCOSIDE PHOSPHOTRANSFERASE-RELATED-RELATED"/>
    <property type="match status" value="1"/>
</dbReference>
<feature type="domain" description="Aminoglycoside phosphotransferase" evidence="1">
    <location>
        <begin position="33"/>
        <end position="260"/>
    </location>
</feature>
<evidence type="ECO:0000313" key="3">
    <source>
        <dbReference type="EMBL" id="SHF00026.1"/>
    </source>
</evidence>
<keyword evidence="4" id="KW-1185">Reference proteome</keyword>
<dbReference type="Proteomes" id="UP000033608">
    <property type="component" value="Unassembled WGS sequence"/>
</dbReference>
<dbReference type="Pfam" id="PF01636">
    <property type="entry name" value="APH"/>
    <property type="match status" value="1"/>
</dbReference>
<evidence type="ECO:0000313" key="2">
    <source>
        <dbReference type="EMBL" id="KKB85972.1"/>
    </source>
</evidence>
<evidence type="ECO:0000313" key="5">
    <source>
        <dbReference type="Proteomes" id="UP000184533"/>
    </source>
</evidence>
<keyword evidence="3" id="KW-0808">Transferase</keyword>
<dbReference type="InterPro" id="IPR002575">
    <property type="entry name" value="Aminoglycoside_PTrfase"/>
</dbReference>
<dbReference type="EMBL" id="FQVC01000004">
    <property type="protein sequence ID" value="SHF00026.1"/>
    <property type="molecule type" value="Genomic_DNA"/>
</dbReference>
<dbReference type="PANTHER" id="PTHR21310:SF42">
    <property type="entry name" value="BIFUNCTIONAL AAC_APH"/>
    <property type="match status" value="1"/>
</dbReference>
<dbReference type="GO" id="GO:0016301">
    <property type="term" value="F:kinase activity"/>
    <property type="evidence" value="ECO:0007669"/>
    <property type="project" value="UniProtKB-KW"/>
</dbReference>
<dbReference type="Gene3D" id="3.90.1200.10">
    <property type="match status" value="1"/>
</dbReference>
<reference evidence="3 5" key="2">
    <citation type="submission" date="2016-11" db="EMBL/GenBank/DDBJ databases">
        <authorList>
            <person name="Jaros S."/>
            <person name="Januszkiewicz K."/>
            <person name="Wedrychowicz H."/>
        </authorList>
    </citation>
    <scope>NUCLEOTIDE SEQUENCE [LARGE SCALE GENOMIC DNA]</scope>
    <source>
        <strain evidence="3 5">DSM 17137</strain>
    </source>
</reference>
<protein>
    <submittedName>
        <fullName evidence="3">Predicted kinase, aminoglycoside phosphotransferase (APT) family</fullName>
    </submittedName>
</protein>
<dbReference type="EMBL" id="LAJF01000043">
    <property type="protein sequence ID" value="KKB85972.1"/>
    <property type="molecule type" value="Genomic_DNA"/>
</dbReference>
<dbReference type="PATRIC" id="fig|1121477.3.peg.2089"/>
<dbReference type="RefSeq" id="WP_046134209.1">
    <property type="nucleotide sequence ID" value="NZ_FQVC01000004.1"/>
</dbReference>
<dbReference type="Gene3D" id="3.30.200.20">
    <property type="entry name" value="Phosphorylase Kinase, domain 1"/>
    <property type="match status" value="1"/>
</dbReference>
<organism evidence="2 4">
    <name type="scientific">Devosia limi DSM 17137</name>
    <dbReference type="NCBI Taxonomy" id="1121477"/>
    <lineage>
        <taxon>Bacteria</taxon>
        <taxon>Pseudomonadati</taxon>
        <taxon>Pseudomonadota</taxon>
        <taxon>Alphaproteobacteria</taxon>
        <taxon>Hyphomicrobiales</taxon>
        <taxon>Devosiaceae</taxon>
        <taxon>Devosia</taxon>
    </lineage>
</organism>
<dbReference type="STRING" id="1121477.SAMN02745223_01527"/>
<name>A0A0F5LWD4_9HYPH</name>
<dbReference type="AlphaFoldDB" id="A0A0F5LWD4"/>
<sequence>MTDDRIEISADDVQALVAAQFPHWAHLPVRPVLQGGWDNRTFHLGERMKVRLPSAQRYVAAVEKENRYLPGLAAQLPLPIPVPLAIGSPGQGYPYIWSVYDWLEGETASAQRIADMAGFAADLGEFLVALQAIDASDGPPAGEHNFHRGGALSVYDGETRACIAALGERIDGAAALAVWEAALAATWHGRPVWVHGDIAAGNLLVRDGHLAAVIDFGSSAVGDPACDLVIAWLLFSGESRSAFRRAVAADEAVWARARGWALWKALLVMAEDRNTPPAELPAAAIVETVLAEHRLAR</sequence>
<dbReference type="OrthoDB" id="3806873at2"/>
<dbReference type="Proteomes" id="UP000184533">
    <property type="component" value="Unassembled WGS sequence"/>
</dbReference>
<accession>A0A0F5LWD4</accession>
<gene>
    <name evidence="3" type="ORF">SAMN02745223_01527</name>
    <name evidence="2" type="ORF">VW29_05045</name>
</gene>
<dbReference type="CDD" id="cd05155">
    <property type="entry name" value="APH_ChoK_like_1"/>
    <property type="match status" value="1"/>
</dbReference>
<reference evidence="2 4" key="1">
    <citation type="submission" date="2015-03" db="EMBL/GenBank/DDBJ databases">
        <authorList>
            <person name="Hassan Y.I."/>
            <person name="Lepp D."/>
            <person name="Zhou T."/>
        </authorList>
    </citation>
    <scope>NUCLEOTIDE SEQUENCE [LARGE SCALE GENOMIC DNA]</scope>
    <source>
        <strain evidence="2 4">DSM 17137</strain>
    </source>
</reference>
<keyword evidence="3" id="KW-0418">Kinase</keyword>
<evidence type="ECO:0000259" key="1">
    <source>
        <dbReference type="Pfam" id="PF01636"/>
    </source>
</evidence>